<reference evidence="3" key="1">
    <citation type="journal article" date="2020" name="New Phytol.">
        <title>Comparative genomics reveals dynamic genome evolution in host specialist ectomycorrhizal fungi.</title>
        <authorList>
            <person name="Lofgren L.A."/>
            <person name="Nguyen N.H."/>
            <person name="Vilgalys R."/>
            <person name="Ruytinx J."/>
            <person name="Liao H.L."/>
            <person name="Branco S."/>
            <person name="Kuo A."/>
            <person name="LaButti K."/>
            <person name="Lipzen A."/>
            <person name="Andreopoulos W."/>
            <person name="Pangilinan J."/>
            <person name="Riley R."/>
            <person name="Hundley H."/>
            <person name="Na H."/>
            <person name="Barry K."/>
            <person name="Grigoriev I.V."/>
            <person name="Stajich J.E."/>
            <person name="Kennedy P.G."/>
        </authorList>
    </citation>
    <scope>NUCLEOTIDE SEQUENCE</scope>
    <source>
        <strain evidence="3">MN1</strain>
    </source>
</reference>
<feature type="transmembrane region" description="Helical" evidence="1">
    <location>
        <begin position="206"/>
        <end position="227"/>
    </location>
</feature>
<evidence type="ECO:0000256" key="1">
    <source>
        <dbReference type="SAM" id="Phobius"/>
    </source>
</evidence>
<dbReference type="Proteomes" id="UP000807769">
    <property type="component" value="Unassembled WGS sequence"/>
</dbReference>
<protein>
    <recommendedName>
        <fullName evidence="2">DUF6533 domain-containing protein</fullName>
    </recommendedName>
</protein>
<feature type="transmembrane region" description="Helical" evidence="1">
    <location>
        <begin position="166"/>
        <end position="185"/>
    </location>
</feature>
<feature type="transmembrane region" description="Helical" evidence="1">
    <location>
        <begin position="92"/>
        <end position="112"/>
    </location>
</feature>
<accession>A0A9P7JAY7</accession>
<dbReference type="OrthoDB" id="2686513at2759"/>
<evidence type="ECO:0000259" key="2">
    <source>
        <dbReference type="Pfam" id="PF20151"/>
    </source>
</evidence>
<dbReference type="Pfam" id="PF20151">
    <property type="entry name" value="DUF6533"/>
    <property type="match status" value="1"/>
</dbReference>
<feature type="transmembrane region" description="Helical" evidence="1">
    <location>
        <begin position="6"/>
        <end position="28"/>
    </location>
</feature>
<evidence type="ECO:0000313" key="3">
    <source>
        <dbReference type="EMBL" id="KAG1811819.1"/>
    </source>
</evidence>
<dbReference type="GeneID" id="64636469"/>
<dbReference type="InterPro" id="IPR045340">
    <property type="entry name" value="DUF6533"/>
</dbReference>
<feature type="transmembrane region" description="Helical" evidence="1">
    <location>
        <begin position="49"/>
        <end position="72"/>
    </location>
</feature>
<comment type="caution">
    <text evidence="3">The sequence shown here is derived from an EMBL/GenBank/DDBJ whole genome shotgun (WGS) entry which is preliminary data.</text>
</comment>
<feature type="domain" description="DUF6533" evidence="2">
    <location>
        <begin position="19"/>
        <end position="64"/>
    </location>
</feature>
<name>A0A9P7JAY7_9AGAM</name>
<keyword evidence="1" id="KW-0812">Transmembrane</keyword>
<sequence length="295" mass="33103">MGTNTIILTLLFARLFHLYTVLVANSILIYDHIVTLPEEIRFIWCRPKILSSIFFLVNRYFALVGNIFGLFIDFLPVVSNESCSRYMLVRELLLFLQQITVSFTLTLRIYALYGRSKRLLSCMIIIGLALTGGAFASSLSDNNTTIYVQGSDCQNTFTAEAAIRHGLAWVAVFVYDSIIFVLTIFRTCKTRKFLRSSLSSRNIPNIMFQDGAMYFAAMTLINLPNILTYYCGSDITRGNLATITSCISVTLISRLVLNLHKSTDNGIFSAPIRDDGPSEDVFTTRVQAVISSHNC</sequence>
<feature type="transmembrane region" description="Helical" evidence="1">
    <location>
        <begin position="239"/>
        <end position="257"/>
    </location>
</feature>
<proteinExistence type="predicted"/>
<dbReference type="RefSeq" id="XP_041190240.1">
    <property type="nucleotide sequence ID" value="XM_041342453.1"/>
</dbReference>
<evidence type="ECO:0000313" key="4">
    <source>
        <dbReference type="Proteomes" id="UP000807769"/>
    </source>
</evidence>
<dbReference type="EMBL" id="JABBWG010000028">
    <property type="protein sequence ID" value="KAG1811819.1"/>
    <property type="molecule type" value="Genomic_DNA"/>
</dbReference>
<keyword evidence="1" id="KW-1133">Transmembrane helix</keyword>
<keyword evidence="4" id="KW-1185">Reference proteome</keyword>
<organism evidence="3 4">
    <name type="scientific">Suillus subaureus</name>
    <dbReference type="NCBI Taxonomy" id="48587"/>
    <lineage>
        <taxon>Eukaryota</taxon>
        <taxon>Fungi</taxon>
        <taxon>Dikarya</taxon>
        <taxon>Basidiomycota</taxon>
        <taxon>Agaricomycotina</taxon>
        <taxon>Agaricomycetes</taxon>
        <taxon>Agaricomycetidae</taxon>
        <taxon>Boletales</taxon>
        <taxon>Suillineae</taxon>
        <taxon>Suillaceae</taxon>
        <taxon>Suillus</taxon>
    </lineage>
</organism>
<feature type="transmembrane region" description="Helical" evidence="1">
    <location>
        <begin position="119"/>
        <end position="139"/>
    </location>
</feature>
<keyword evidence="1" id="KW-0472">Membrane</keyword>
<gene>
    <name evidence="3" type="ORF">BJ212DRAFT_1589264</name>
</gene>
<dbReference type="AlphaFoldDB" id="A0A9P7JAY7"/>